<proteinExistence type="predicted"/>
<sequence>MRSSYSSLYESPRRGWEENRRKKKKKRGANTREERTDGTAEECRRDEKLWMDAKRTAEKGVKRDVKAYQRMHKIKHKKVSTQFCAVAIKLSRYNSLYNIYEMLSESRSCYF</sequence>
<gene>
    <name evidence="2" type="ORF">POVCU1_039430</name>
</gene>
<feature type="region of interest" description="Disordered" evidence="1">
    <location>
        <begin position="1"/>
        <end position="41"/>
    </location>
</feature>
<evidence type="ECO:0000313" key="3">
    <source>
        <dbReference type="Proteomes" id="UP000078546"/>
    </source>
</evidence>
<reference evidence="3" key="1">
    <citation type="submission" date="2016-05" db="EMBL/GenBank/DDBJ databases">
        <authorList>
            <person name="Naeem Raeece"/>
        </authorList>
    </citation>
    <scope>NUCLEOTIDE SEQUENCE [LARGE SCALE GENOMIC DNA]</scope>
</reference>
<name>A0A1A8WXA9_PLAOA</name>
<evidence type="ECO:0000256" key="1">
    <source>
        <dbReference type="SAM" id="MobiDB-lite"/>
    </source>
</evidence>
<dbReference type="EMBL" id="FLQV01000728">
    <property type="protein sequence ID" value="SBS97596.1"/>
    <property type="molecule type" value="Genomic_DNA"/>
</dbReference>
<organism evidence="2 3">
    <name type="scientific">Plasmodium ovale curtisi</name>
    <dbReference type="NCBI Taxonomy" id="864141"/>
    <lineage>
        <taxon>Eukaryota</taxon>
        <taxon>Sar</taxon>
        <taxon>Alveolata</taxon>
        <taxon>Apicomplexa</taxon>
        <taxon>Aconoidasida</taxon>
        <taxon>Haemosporida</taxon>
        <taxon>Plasmodiidae</taxon>
        <taxon>Plasmodium</taxon>
        <taxon>Plasmodium (Plasmodium)</taxon>
    </lineage>
</organism>
<accession>A0A1A8WXA9</accession>
<dbReference type="Proteomes" id="UP000078546">
    <property type="component" value="Unassembled WGS sequence"/>
</dbReference>
<evidence type="ECO:0000313" key="2">
    <source>
        <dbReference type="EMBL" id="SBS97596.1"/>
    </source>
</evidence>
<dbReference type="AlphaFoldDB" id="A0A1A8WXA9"/>
<protein>
    <submittedName>
        <fullName evidence="2">Uncharacterized protein</fullName>
    </submittedName>
</protein>
<feature type="compositionally biased region" description="Basic and acidic residues" evidence="1">
    <location>
        <begin position="30"/>
        <end position="41"/>
    </location>
</feature>
<feature type="compositionally biased region" description="Basic and acidic residues" evidence="1">
    <location>
        <begin position="11"/>
        <end position="20"/>
    </location>
</feature>